<feature type="compositionally biased region" description="Basic residues" evidence="1">
    <location>
        <begin position="74"/>
        <end position="95"/>
    </location>
</feature>
<protein>
    <submittedName>
        <fullName evidence="2">Uncharacterized protein</fullName>
    </submittedName>
</protein>
<feature type="compositionally biased region" description="Basic and acidic residues" evidence="1">
    <location>
        <begin position="45"/>
        <end position="65"/>
    </location>
</feature>
<accession>A0A9X7JI38</accession>
<evidence type="ECO:0000313" key="2">
    <source>
        <dbReference type="EMBL" id="PSJ24105.1"/>
    </source>
</evidence>
<evidence type="ECO:0000313" key="3">
    <source>
        <dbReference type="Proteomes" id="UP000242427"/>
    </source>
</evidence>
<feature type="non-terminal residue" evidence="2">
    <location>
        <position position="95"/>
    </location>
</feature>
<evidence type="ECO:0000256" key="1">
    <source>
        <dbReference type="SAM" id="MobiDB-lite"/>
    </source>
</evidence>
<comment type="caution">
    <text evidence="2">The sequence shown here is derived from an EMBL/GenBank/DDBJ whole genome shotgun (WGS) entry which is preliminary data.</text>
</comment>
<feature type="region of interest" description="Disordered" evidence="1">
    <location>
        <begin position="18"/>
        <end position="95"/>
    </location>
</feature>
<proteinExistence type="predicted"/>
<name>A0A9X7JI38_9ACTN</name>
<reference evidence="2 3" key="1">
    <citation type="submission" date="2018-03" db="EMBL/GenBank/DDBJ databases">
        <title>Chitinolytic properties of Streptosporangium nondiastaticum TBG75A20.</title>
        <authorList>
            <person name="Gayathri V."/>
            <person name="Shiburaj S."/>
        </authorList>
    </citation>
    <scope>NUCLEOTIDE SEQUENCE [LARGE SCALE GENOMIC DNA]</scope>
    <source>
        <strain evidence="2 3">TBG75A20</strain>
    </source>
</reference>
<dbReference type="Proteomes" id="UP000242427">
    <property type="component" value="Unassembled WGS sequence"/>
</dbReference>
<gene>
    <name evidence="2" type="ORF">B7P34_35185</name>
</gene>
<dbReference type="AlphaFoldDB" id="A0A9X7JI38"/>
<dbReference type="EMBL" id="PXWG01000250">
    <property type="protein sequence ID" value="PSJ24105.1"/>
    <property type="molecule type" value="Genomic_DNA"/>
</dbReference>
<sequence length="95" mass="10754">MGSYLRRVTITRIRTFAAFPRGQSPAPPTAAPRRARGSATPRRRAGPERLREVILCELHPLERPAPRHTAPSRGARRPQGPHRRPRTARARGRRL</sequence>
<feature type="compositionally biased region" description="Basic residues" evidence="1">
    <location>
        <begin position="33"/>
        <end position="44"/>
    </location>
</feature>
<keyword evidence="3" id="KW-1185">Reference proteome</keyword>
<organism evidence="2 3">
    <name type="scientific">Streptosporangium nondiastaticum</name>
    <dbReference type="NCBI Taxonomy" id="35764"/>
    <lineage>
        <taxon>Bacteria</taxon>
        <taxon>Bacillati</taxon>
        <taxon>Actinomycetota</taxon>
        <taxon>Actinomycetes</taxon>
        <taxon>Streptosporangiales</taxon>
        <taxon>Streptosporangiaceae</taxon>
        <taxon>Streptosporangium</taxon>
    </lineage>
</organism>